<feature type="compositionally biased region" description="Low complexity" evidence="6">
    <location>
        <begin position="325"/>
        <end position="345"/>
    </location>
</feature>
<dbReference type="EC" id="2.7.7.6" evidence="1"/>
<gene>
    <name evidence="8" type="ORF">GIB67_003790</name>
</gene>
<feature type="region of interest" description="Disordered" evidence="6">
    <location>
        <begin position="325"/>
        <end position="395"/>
    </location>
</feature>
<evidence type="ECO:0000313" key="9">
    <source>
        <dbReference type="Proteomes" id="UP000541444"/>
    </source>
</evidence>
<dbReference type="SUPFAM" id="SSF55961">
    <property type="entry name" value="Bet v1-like"/>
    <property type="match status" value="1"/>
</dbReference>
<evidence type="ECO:0000256" key="4">
    <source>
        <dbReference type="ARBA" id="ARBA00022695"/>
    </source>
</evidence>
<dbReference type="InterPro" id="IPR002913">
    <property type="entry name" value="START_lipid-bd_dom"/>
</dbReference>
<feature type="compositionally biased region" description="Low complexity" evidence="6">
    <location>
        <begin position="365"/>
        <end position="379"/>
    </location>
</feature>
<dbReference type="InterPro" id="IPR042160">
    <property type="entry name" value="HD-Zip_IV"/>
</dbReference>
<dbReference type="GO" id="GO:0008289">
    <property type="term" value="F:lipid binding"/>
    <property type="evidence" value="ECO:0007669"/>
    <property type="project" value="InterPro"/>
</dbReference>
<feature type="domain" description="START" evidence="7">
    <location>
        <begin position="38"/>
        <end position="113"/>
    </location>
</feature>
<evidence type="ECO:0000256" key="3">
    <source>
        <dbReference type="ARBA" id="ARBA00022679"/>
    </source>
</evidence>
<name>A0A7J7MMY5_9MAGN</name>
<dbReference type="PANTHER" id="PTHR45654:SF5">
    <property type="entry name" value="HOMEOBOX-LEUCINE ZIPPER PROTEIN ANTHOCYANINLESS 2-RELATED"/>
    <property type="match status" value="1"/>
</dbReference>
<dbReference type="GO" id="GO:0003677">
    <property type="term" value="F:DNA binding"/>
    <property type="evidence" value="ECO:0007669"/>
    <property type="project" value="UniProtKB-KW"/>
</dbReference>
<evidence type="ECO:0000259" key="7">
    <source>
        <dbReference type="PROSITE" id="PS50848"/>
    </source>
</evidence>
<reference evidence="8 9" key="1">
    <citation type="journal article" date="2020" name="IScience">
        <title>Genome Sequencing of the Endangered Kingdonia uniflora (Circaeasteraceae, Ranunculales) Reveals Potential Mechanisms of Evolutionary Specialization.</title>
        <authorList>
            <person name="Sun Y."/>
            <person name="Deng T."/>
            <person name="Zhang A."/>
            <person name="Moore M.J."/>
            <person name="Landis J.B."/>
            <person name="Lin N."/>
            <person name="Zhang H."/>
            <person name="Zhang X."/>
            <person name="Huang J."/>
            <person name="Zhang X."/>
            <person name="Sun H."/>
            <person name="Wang H."/>
        </authorList>
    </citation>
    <scope>NUCLEOTIDE SEQUENCE [LARGE SCALE GENOMIC DNA]</scope>
    <source>
        <strain evidence="8">TB1705</strain>
        <tissue evidence="8">Leaf</tissue>
    </source>
</reference>
<dbReference type="GO" id="GO:0006351">
    <property type="term" value="P:DNA-templated transcription"/>
    <property type="evidence" value="ECO:0007669"/>
    <property type="project" value="InterPro"/>
</dbReference>
<dbReference type="InterPro" id="IPR036188">
    <property type="entry name" value="FAD/NAD-bd_sf"/>
</dbReference>
<keyword evidence="9" id="KW-1185">Reference proteome</keyword>
<protein>
    <recommendedName>
        <fullName evidence="1">DNA-directed RNA polymerase</fullName>
        <ecNumber evidence="1">2.7.7.6</ecNumber>
    </recommendedName>
</protein>
<dbReference type="GO" id="GO:0007264">
    <property type="term" value="P:small GTPase-mediated signal transduction"/>
    <property type="evidence" value="ECO:0007669"/>
    <property type="project" value="InterPro"/>
</dbReference>
<dbReference type="SUPFAM" id="SSF64484">
    <property type="entry name" value="beta and beta-prime subunits of DNA dependent RNA-polymerase"/>
    <property type="match status" value="1"/>
</dbReference>
<dbReference type="AlphaFoldDB" id="A0A7J7MMY5"/>
<evidence type="ECO:0000313" key="8">
    <source>
        <dbReference type="EMBL" id="KAF6156174.1"/>
    </source>
</evidence>
<evidence type="ECO:0000256" key="5">
    <source>
        <dbReference type="ARBA" id="ARBA00023163"/>
    </source>
</evidence>
<keyword evidence="2" id="KW-0240">DNA-directed RNA polymerase</keyword>
<dbReference type="Gene3D" id="2.40.270.10">
    <property type="entry name" value="DNA-directed RNA polymerase, subunit 2, domain 6"/>
    <property type="match status" value="1"/>
</dbReference>
<keyword evidence="4" id="KW-0548">Nucleotidyltransferase</keyword>
<keyword evidence="3" id="KW-0808">Transferase</keyword>
<evidence type="ECO:0000256" key="1">
    <source>
        <dbReference type="ARBA" id="ARBA00012418"/>
    </source>
</evidence>
<sequence length="395" mass="43064">MCVELVLFFSERPQHVILITVGGMKNGALQLMHGELQVISPLVSIQEVNFLQFCKQHVEGVWAVVDVSVDMNRDTSNPQTFVSSRRLPSGCVVQDMPNGYSKVLHMDRNDYYGGESTSLYLTQLWKRFRGDDKTLEELGSSLIQKRHSENYNHCKIHPSLILGVCASIIPFPDHNQSPRNTYQSTSLQWCDAQALYIGSLGVSSAARAKLDFKLVRVSWYQSDLVESDLVAMAEGPNATDPAQVLAQQVGGPSINPRPLNTRTRLDQLEDKMLALSGIIDQVTTLEERLDGFSDDQAHMGERLVTLEGVVEGNMATLLDQVAELSSKSSSQSQQRAGSSNNYNKGKNGGYQARSGGDQGHGQNRSGGASAGGASSSNSGREYHRPRNNGGASSSS</sequence>
<accession>A0A7J7MMY5</accession>
<dbReference type="InterPro" id="IPR037033">
    <property type="entry name" value="DNA-dir_RNAP_su2_hyb_sf"/>
</dbReference>
<dbReference type="Proteomes" id="UP000541444">
    <property type="component" value="Unassembled WGS sequence"/>
</dbReference>
<feature type="non-terminal residue" evidence="8">
    <location>
        <position position="1"/>
    </location>
</feature>
<dbReference type="EMBL" id="JACGCM010001374">
    <property type="protein sequence ID" value="KAF6156174.1"/>
    <property type="molecule type" value="Genomic_DNA"/>
</dbReference>
<dbReference type="Pfam" id="PF01852">
    <property type="entry name" value="START"/>
    <property type="match status" value="1"/>
</dbReference>
<evidence type="ECO:0000256" key="2">
    <source>
        <dbReference type="ARBA" id="ARBA00022478"/>
    </source>
</evidence>
<dbReference type="PROSITE" id="PS50848">
    <property type="entry name" value="START"/>
    <property type="match status" value="1"/>
</dbReference>
<dbReference type="GO" id="GO:0005092">
    <property type="term" value="F:GDP-dissociation inhibitor activity"/>
    <property type="evidence" value="ECO:0007669"/>
    <property type="project" value="InterPro"/>
</dbReference>
<comment type="caution">
    <text evidence="8">The sequence shown here is derived from an EMBL/GenBank/DDBJ whole genome shotgun (WGS) entry which is preliminary data.</text>
</comment>
<dbReference type="PANTHER" id="PTHR45654">
    <property type="entry name" value="HOMEOBOX-LEUCINE ZIPPER PROTEIN MERISTEM L1"/>
    <property type="match status" value="1"/>
</dbReference>
<dbReference type="Gene3D" id="3.50.50.60">
    <property type="entry name" value="FAD/NAD(P)-binding domain"/>
    <property type="match status" value="1"/>
</dbReference>
<dbReference type="OrthoDB" id="1569773at2759"/>
<proteinExistence type="predicted"/>
<keyword evidence="5" id="KW-0804">Transcription</keyword>
<evidence type="ECO:0000256" key="6">
    <source>
        <dbReference type="SAM" id="MobiDB-lite"/>
    </source>
</evidence>
<dbReference type="GO" id="GO:0000428">
    <property type="term" value="C:DNA-directed RNA polymerase complex"/>
    <property type="evidence" value="ECO:0007669"/>
    <property type="project" value="UniProtKB-KW"/>
</dbReference>
<organism evidence="8 9">
    <name type="scientific">Kingdonia uniflora</name>
    <dbReference type="NCBI Taxonomy" id="39325"/>
    <lineage>
        <taxon>Eukaryota</taxon>
        <taxon>Viridiplantae</taxon>
        <taxon>Streptophyta</taxon>
        <taxon>Embryophyta</taxon>
        <taxon>Tracheophyta</taxon>
        <taxon>Spermatophyta</taxon>
        <taxon>Magnoliopsida</taxon>
        <taxon>Ranunculales</taxon>
        <taxon>Circaeasteraceae</taxon>
        <taxon>Kingdonia</taxon>
    </lineage>
</organism>
<dbReference type="GO" id="GO:0003899">
    <property type="term" value="F:DNA-directed RNA polymerase activity"/>
    <property type="evidence" value="ECO:0007669"/>
    <property type="project" value="UniProtKB-EC"/>
</dbReference>
<dbReference type="Gene3D" id="3.30.519.10">
    <property type="entry name" value="Guanine Nucleotide Dissociation Inhibitor, domain 2"/>
    <property type="match status" value="1"/>
</dbReference>